<organism evidence="19 20">
    <name type="scientific">Patellaria atrata CBS 101060</name>
    <dbReference type="NCBI Taxonomy" id="1346257"/>
    <lineage>
        <taxon>Eukaryota</taxon>
        <taxon>Fungi</taxon>
        <taxon>Dikarya</taxon>
        <taxon>Ascomycota</taxon>
        <taxon>Pezizomycotina</taxon>
        <taxon>Dothideomycetes</taxon>
        <taxon>Dothideomycetes incertae sedis</taxon>
        <taxon>Patellariales</taxon>
        <taxon>Patellariaceae</taxon>
        <taxon>Patellaria</taxon>
    </lineage>
</organism>
<evidence type="ECO:0000256" key="9">
    <source>
        <dbReference type="ARBA" id="ARBA00022763"/>
    </source>
</evidence>
<dbReference type="InterPro" id="IPR029398">
    <property type="entry name" value="PolB_thumb"/>
</dbReference>
<dbReference type="InterPro" id="IPR002054">
    <property type="entry name" value="DNA-dir_DNA_pol_X"/>
</dbReference>
<dbReference type="PANTHER" id="PTHR11276:SF28">
    <property type="entry name" value="DNA POLYMERASE LAMBDA"/>
    <property type="match status" value="1"/>
</dbReference>
<dbReference type="PRINTS" id="PR00870">
    <property type="entry name" value="DNAPOLXBETA"/>
</dbReference>
<comment type="caution">
    <text evidence="19">The sequence shown here is derived from an EMBL/GenBank/DDBJ whole genome shotgun (WGS) entry which is preliminary data.</text>
</comment>
<gene>
    <name evidence="19" type="ORF">M501DRAFT_927294</name>
</gene>
<dbReference type="InterPro" id="IPR043519">
    <property type="entry name" value="NT_sf"/>
</dbReference>
<dbReference type="SMART" id="SM00483">
    <property type="entry name" value="POLXc"/>
    <property type="match status" value="1"/>
</dbReference>
<dbReference type="PANTHER" id="PTHR11276">
    <property type="entry name" value="DNA POLYMERASE TYPE-X FAMILY MEMBER"/>
    <property type="match status" value="1"/>
</dbReference>
<dbReference type="Gene3D" id="3.40.50.10190">
    <property type="entry name" value="BRCT domain"/>
    <property type="match status" value="1"/>
</dbReference>
<dbReference type="FunFam" id="3.30.210.10:FF:000001">
    <property type="entry name" value="DNA polymerase lambda"/>
    <property type="match status" value="1"/>
</dbReference>
<dbReference type="Pfam" id="PF14716">
    <property type="entry name" value="HHH_8"/>
    <property type="match status" value="1"/>
</dbReference>
<dbReference type="AlphaFoldDB" id="A0A9P4SHH2"/>
<evidence type="ECO:0000313" key="20">
    <source>
        <dbReference type="Proteomes" id="UP000799429"/>
    </source>
</evidence>
<keyword evidence="12" id="KW-0456">Lyase</keyword>
<dbReference type="SUPFAM" id="SSF81585">
    <property type="entry name" value="PsbU/PolX domain-like"/>
    <property type="match status" value="1"/>
</dbReference>
<dbReference type="GO" id="GO:0003677">
    <property type="term" value="F:DNA binding"/>
    <property type="evidence" value="ECO:0007669"/>
    <property type="project" value="UniProtKB-UniRule"/>
</dbReference>
<comment type="catalytic activity">
    <reaction evidence="14 16">
        <text>DNA(n) + a 2'-deoxyribonucleoside 5'-triphosphate = DNA(n+1) + diphosphate</text>
        <dbReference type="Rhea" id="RHEA:22508"/>
        <dbReference type="Rhea" id="RHEA-COMP:17339"/>
        <dbReference type="Rhea" id="RHEA-COMP:17340"/>
        <dbReference type="ChEBI" id="CHEBI:33019"/>
        <dbReference type="ChEBI" id="CHEBI:61560"/>
        <dbReference type="ChEBI" id="CHEBI:173112"/>
        <dbReference type="EC" id="2.7.7.7"/>
    </reaction>
</comment>
<dbReference type="EMBL" id="MU006090">
    <property type="protein sequence ID" value="KAF2842454.1"/>
    <property type="molecule type" value="Genomic_DNA"/>
</dbReference>
<evidence type="ECO:0000256" key="10">
    <source>
        <dbReference type="ARBA" id="ARBA00022932"/>
    </source>
</evidence>
<evidence type="ECO:0000259" key="18">
    <source>
        <dbReference type="PROSITE" id="PS50172"/>
    </source>
</evidence>
<protein>
    <recommendedName>
        <fullName evidence="16">DNA polymerase</fullName>
        <ecNumber evidence="16">2.7.7.7</ecNumber>
    </recommendedName>
</protein>
<evidence type="ECO:0000256" key="17">
    <source>
        <dbReference type="SAM" id="MobiDB-lite"/>
    </source>
</evidence>
<comment type="cofactor">
    <cofactor evidence="1">
        <name>Mn(2+)</name>
        <dbReference type="ChEBI" id="CHEBI:29035"/>
    </cofactor>
</comment>
<dbReference type="EC" id="2.7.7.7" evidence="16"/>
<evidence type="ECO:0000256" key="2">
    <source>
        <dbReference type="ARBA" id="ARBA00004123"/>
    </source>
</evidence>
<dbReference type="InterPro" id="IPR010996">
    <property type="entry name" value="HHH_MUS81"/>
</dbReference>
<keyword evidence="11 16" id="KW-0234">DNA repair</keyword>
<dbReference type="InterPro" id="IPR018944">
    <property type="entry name" value="DNA_pol_lambd_fingers_domain"/>
</dbReference>
<accession>A0A9P4SHH2</accession>
<dbReference type="InterPro" id="IPR001357">
    <property type="entry name" value="BRCT_dom"/>
</dbReference>
<dbReference type="InterPro" id="IPR037160">
    <property type="entry name" value="DNA_Pol_thumb_sf"/>
</dbReference>
<dbReference type="SUPFAM" id="SSF52113">
    <property type="entry name" value="BRCT domain"/>
    <property type="match status" value="1"/>
</dbReference>
<evidence type="ECO:0000256" key="8">
    <source>
        <dbReference type="ARBA" id="ARBA00022723"/>
    </source>
</evidence>
<keyword evidence="20" id="KW-1185">Reference proteome</keyword>
<dbReference type="PRINTS" id="PR00869">
    <property type="entry name" value="DNAPOLX"/>
</dbReference>
<evidence type="ECO:0000313" key="19">
    <source>
        <dbReference type="EMBL" id="KAF2842454.1"/>
    </source>
</evidence>
<dbReference type="GO" id="GO:0016829">
    <property type="term" value="F:lyase activity"/>
    <property type="evidence" value="ECO:0007669"/>
    <property type="project" value="UniProtKB-KW"/>
</dbReference>
<keyword evidence="7" id="KW-0235">DNA replication</keyword>
<dbReference type="FunFam" id="1.10.150.110:FF:000005">
    <property type="entry name" value="DNA polymerase POL4"/>
    <property type="match status" value="1"/>
</dbReference>
<evidence type="ECO:0000256" key="7">
    <source>
        <dbReference type="ARBA" id="ARBA00022705"/>
    </source>
</evidence>
<evidence type="ECO:0000256" key="16">
    <source>
        <dbReference type="RuleBase" id="RU366014"/>
    </source>
</evidence>
<dbReference type="GO" id="GO:0006303">
    <property type="term" value="P:double-strand break repair via nonhomologous end joining"/>
    <property type="evidence" value="ECO:0007669"/>
    <property type="project" value="TreeGrafter"/>
</dbReference>
<dbReference type="InterPro" id="IPR036420">
    <property type="entry name" value="BRCT_dom_sf"/>
</dbReference>
<evidence type="ECO:0000256" key="4">
    <source>
        <dbReference type="ARBA" id="ARBA00022634"/>
    </source>
</evidence>
<evidence type="ECO:0000256" key="15">
    <source>
        <dbReference type="PIRSR" id="PIRSR622312-50"/>
    </source>
</evidence>
<dbReference type="SUPFAM" id="SSF81301">
    <property type="entry name" value="Nucleotidyltransferase"/>
    <property type="match status" value="1"/>
</dbReference>
<feature type="region of interest" description="Disordered" evidence="17">
    <location>
        <begin position="202"/>
        <end position="260"/>
    </location>
</feature>
<dbReference type="InterPro" id="IPR022312">
    <property type="entry name" value="DNA_pol_X"/>
</dbReference>
<evidence type="ECO:0000256" key="1">
    <source>
        <dbReference type="ARBA" id="ARBA00001936"/>
    </source>
</evidence>
<keyword evidence="10 16" id="KW-0239">DNA-directed DNA polymerase</keyword>
<keyword evidence="5 16" id="KW-0808">Transferase</keyword>
<dbReference type="SUPFAM" id="SSF47802">
    <property type="entry name" value="DNA polymerase beta, N-terminal domain-like"/>
    <property type="match status" value="1"/>
</dbReference>
<reference evidence="19" key="1">
    <citation type="journal article" date="2020" name="Stud. Mycol.">
        <title>101 Dothideomycetes genomes: a test case for predicting lifestyles and emergence of pathogens.</title>
        <authorList>
            <person name="Haridas S."/>
            <person name="Albert R."/>
            <person name="Binder M."/>
            <person name="Bloem J."/>
            <person name="Labutti K."/>
            <person name="Salamov A."/>
            <person name="Andreopoulos B."/>
            <person name="Baker S."/>
            <person name="Barry K."/>
            <person name="Bills G."/>
            <person name="Bluhm B."/>
            <person name="Cannon C."/>
            <person name="Castanera R."/>
            <person name="Culley D."/>
            <person name="Daum C."/>
            <person name="Ezra D."/>
            <person name="Gonzalez J."/>
            <person name="Henrissat B."/>
            <person name="Kuo A."/>
            <person name="Liang C."/>
            <person name="Lipzen A."/>
            <person name="Lutzoni F."/>
            <person name="Magnuson J."/>
            <person name="Mondo S."/>
            <person name="Nolan M."/>
            <person name="Ohm R."/>
            <person name="Pangilinan J."/>
            <person name="Park H.-J."/>
            <person name="Ramirez L."/>
            <person name="Alfaro M."/>
            <person name="Sun H."/>
            <person name="Tritt A."/>
            <person name="Yoshinaga Y."/>
            <person name="Zwiers L.-H."/>
            <person name="Turgeon B."/>
            <person name="Goodwin S."/>
            <person name="Spatafora J."/>
            <person name="Crous P."/>
            <person name="Grigoriev I."/>
        </authorList>
    </citation>
    <scope>NUCLEOTIDE SEQUENCE</scope>
    <source>
        <strain evidence="19">CBS 101060</strain>
    </source>
</reference>
<dbReference type="Pfam" id="PF14792">
    <property type="entry name" value="DNA_pol_B_palm"/>
    <property type="match status" value="1"/>
</dbReference>
<keyword evidence="4" id="KW-0237">DNA synthesis</keyword>
<dbReference type="Gene3D" id="3.30.460.10">
    <property type="entry name" value="Beta Polymerase, domain 2"/>
    <property type="match status" value="1"/>
</dbReference>
<dbReference type="PROSITE" id="PS50172">
    <property type="entry name" value="BRCT"/>
    <property type="match status" value="1"/>
</dbReference>
<dbReference type="Proteomes" id="UP000799429">
    <property type="component" value="Unassembled WGS sequence"/>
</dbReference>
<evidence type="ECO:0000256" key="5">
    <source>
        <dbReference type="ARBA" id="ARBA00022679"/>
    </source>
</evidence>
<evidence type="ECO:0000256" key="3">
    <source>
        <dbReference type="ARBA" id="ARBA00008323"/>
    </source>
</evidence>
<evidence type="ECO:0000256" key="12">
    <source>
        <dbReference type="ARBA" id="ARBA00023239"/>
    </source>
</evidence>
<keyword evidence="13 16" id="KW-0539">Nucleus</keyword>
<feature type="compositionally biased region" description="Polar residues" evidence="17">
    <location>
        <begin position="148"/>
        <end position="163"/>
    </location>
</feature>
<evidence type="ECO:0000256" key="6">
    <source>
        <dbReference type="ARBA" id="ARBA00022695"/>
    </source>
</evidence>
<dbReference type="CDD" id="cd00141">
    <property type="entry name" value="NT_POLXc"/>
    <property type="match status" value="1"/>
</dbReference>
<dbReference type="Pfam" id="PF10391">
    <property type="entry name" value="DNA_pol_lambd_f"/>
    <property type="match status" value="1"/>
</dbReference>
<comment type="function">
    <text evidence="16">DNA polymerase that functions in several pathways of DNA repair. Involved in base excision repair (BER) responsible for repair of lesions that give rise to abasic (AP) sites in DNA. Also contributes to DNA double-strand break repair by non-homologous end joining and homologous recombination. Has both template-dependent and template-independent (terminal transferase) DNA polymerase activities. Has also a 5'-deoxyribose-5-phosphate lyase (dRP lyase) activity.</text>
</comment>
<dbReference type="GO" id="GO:0046872">
    <property type="term" value="F:metal ion binding"/>
    <property type="evidence" value="ECO:0007669"/>
    <property type="project" value="UniProtKB-UniRule"/>
</dbReference>
<dbReference type="InterPro" id="IPR002008">
    <property type="entry name" value="DNA_pol_X_beta-like"/>
</dbReference>
<dbReference type="FunFam" id="1.10.150.20:FF:000010">
    <property type="entry name" value="DNA polymerase lambda"/>
    <property type="match status" value="1"/>
</dbReference>
<dbReference type="Gene3D" id="3.30.210.10">
    <property type="entry name" value="DNA polymerase, thumb domain"/>
    <property type="match status" value="1"/>
</dbReference>
<proteinExistence type="inferred from homology"/>
<dbReference type="InterPro" id="IPR028207">
    <property type="entry name" value="DNA_pol_B_palm_palm"/>
</dbReference>
<dbReference type="Gene3D" id="1.10.150.110">
    <property type="entry name" value="DNA polymerase beta, N-terminal domain-like"/>
    <property type="match status" value="1"/>
</dbReference>
<evidence type="ECO:0000256" key="11">
    <source>
        <dbReference type="ARBA" id="ARBA00023204"/>
    </source>
</evidence>
<feature type="active site" description="Nucleophile; Schiff-base intermediate with DNA; for 5'-dRP lyase activity" evidence="15">
    <location>
        <position position="321"/>
    </location>
</feature>
<comment type="subcellular location">
    <subcellularLocation>
        <location evidence="2 16">Nucleus</location>
    </subcellularLocation>
</comment>
<comment type="similarity">
    <text evidence="3 16">Belongs to the DNA polymerase type-X family.</text>
</comment>
<dbReference type="GO" id="GO:0005634">
    <property type="term" value="C:nucleus"/>
    <property type="evidence" value="ECO:0007669"/>
    <property type="project" value="UniProtKB-SubCell"/>
</dbReference>
<dbReference type="Gene3D" id="1.10.150.20">
    <property type="entry name" value="5' to 3' exonuclease, C-terminal subdomain"/>
    <property type="match status" value="1"/>
</dbReference>
<dbReference type="GO" id="GO:0003887">
    <property type="term" value="F:DNA-directed DNA polymerase activity"/>
    <property type="evidence" value="ECO:0007669"/>
    <property type="project" value="UniProtKB-UniRule"/>
</dbReference>
<evidence type="ECO:0000256" key="13">
    <source>
        <dbReference type="ARBA" id="ARBA00023242"/>
    </source>
</evidence>
<feature type="compositionally biased region" description="Polar residues" evidence="17">
    <location>
        <begin position="237"/>
        <end position="246"/>
    </location>
</feature>
<sequence>MKGKRNKGKEEKIVKQPEARQVFKGMYFYFYPNNTINEVRRVRIIKAIEFGAEWVKDWQEGITHVVVSKGHTYPHLLKFLKMPSLPIDIVVVNDDFIPGCIEYRGLMSMETLKDIHQVEGHKTNMAPPDIPSSSPDTRRSLQIKPSKKQMQPSQTPSVTEQSSLEVAHALRAADERSLAQLPTGAADPLFELMKEAKELQELPIDTEDEDSNAAISPIEDDSDESSPKKGSKASASRDGNSWQDNFQCMHKNTGMGGSDNPNARTIQVLQQMCEYYNKMQDQWRTIAYRKAIASLRKETKKISTRKEARNLPYVGERLAAKIEEIFFTDRLRRLDNAQQEPTDAVLQMFMKIYGVGFSQASKWVNQGYRSLEDLSARAKLTENQRIGIRHFEDFNSRIPRKEVEQHGKIVRETLQAMDPAFEITIMGSYRRGMKDSGDIDLIITKKNASLQDIRSIVITTLVPKLSAFGFLKAGLATMYNDSGSKWHGASVLPGSKVWRRIDLLLVPWNEIGAAMLYFTGNDIFNRSIRLLASKKGMRLNQRGLYKDVSRGQNRQKLTEGTLVESRSERKIFQILGVPWRDPVHRIC</sequence>
<dbReference type="OrthoDB" id="205514at2759"/>
<keyword evidence="9 16" id="KW-0227">DNA damage</keyword>
<keyword evidence="8" id="KW-0479">Metal-binding</keyword>
<dbReference type="Pfam" id="PF14791">
    <property type="entry name" value="DNA_pol_B_thumb"/>
    <property type="match status" value="1"/>
</dbReference>
<dbReference type="InterPro" id="IPR027421">
    <property type="entry name" value="DNA_pol_lamdba_lyase_dom_sf"/>
</dbReference>
<name>A0A9P4SHH2_9PEZI</name>
<keyword evidence="6 16" id="KW-0548">Nucleotidyltransferase</keyword>
<evidence type="ECO:0000256" key="14">
    <source>
        <dbReference type="ARBA" id="ARBA00049244"/>
    </source>
</evidence>
<feature type="region of interest" description="Disordered" evidence="17">
    <location>
        <begin position="121"/>
        <end position="163"/>
    </location>
</feature>
<feature type="domain" description="BRCT" evidence="18">
    <location>
        <begin position="18"/>
        <end position="114"/>
    </location>
</feature>